<feature type="transmembrane region" description="Helical" evidence="7">
    <location>
        <begin position="40"/>
        <end position="58"/>
    </location>
</feature>
<evidence type="ECO:0000256" key="1">
    <source>
        <dbReference type="ARBA" id="ARBA00004651"/>
    </source>
</evidence>
<keyword evidence="2 7" id="KW-0813">Transport</keyword>
<evidence type="ECO:0000256" key="2">
    <source>
        <dbReference type="ARBA" id="ARBA00022448"/>
    </source>
</evidence>
<evidence type="ECO:0000256" key="4">
    <source>
        <dbReference type="ARBA" id="ARBA00022692"/>
    </source>
</evidence>
<feature type="transmembrane region" description="Helical" evidence="7">
    <location>
        <begin position="134"/>
        <end position="154"/>
    </location>
</feature>
<dbReference type="Proteomes" id="UP001143480">
    <property type="component" value="Unassembled WGS sequence"/>
</dbReference>
<keyword evidence="6 7" id="KW-0472">Membrane</keyword>
<keyword evidence="3" id="KW-1003">Cell membrane</keyword>
<keyword evidence="5 7" id="KW-1133">Transmembrane helix</keyword>
<evidence type="ECO:0000256" key="3">
    <source>
        <dbReference type="ARBA" id="ARBA00022475"/>
    </source>
</evidence>
<reference evidence="10" key="1">
    <citation type="journal article" date="2014" name="Int. J. Syst. Evol. Microbiol.">
        <title>Complete genome sequence of Corynebacterium casei LMG S-19264T (=DSM 44701T), isolated from a smear-ripened cheese.</title>
        <authorList>
            <consortium name="US DOE Joint Genome Institute (JGI-PGF)"/>
            <person name="Walter F."/>
            <person name="Albersmeier A."/>
            <person name="Kalinowski J."/>
            <person name="Ruckert C."/>
        </authorList>
    </citation>
    <scope>NUCLEOTIDE SEQUENCE</scope>
    <source>
        <strain evidence="10">VKM Ac-1321</strain>
    </source>
</reference>
<evidence type="ECO:0000256" key="6">
    <source>
        <dbReference type="ARBA" id="ARBA00023136"/>
    </source>
</evidence>
<evidence type="ECO:0000256" key="8">
    <source>
        <dbReference type="SAM" id="MobiDB-lite"/>
    </source>
</evidence>
<comment type="caution">
    <text evidence="10">The sequence shown here is derived from an EMBL/GenBank/DDBJ whole genome shotgun (WGS) entry which is preliminary data.</text>
</comment>
<dbReference type="EMBL" id="BSFP01000016">
    <property type="protein sequence ID" value="GLL01505.1"/>
    <property type="molecule type" value="Genomic_DNA"/>
</dbReference>
<feature type="domain" description="ABC transmembrane type-1" evidence="9">
    <location>
        <begin position="94"/>
        <end position="310"/>
    </location>
</feature>
<feature type="transmembrane region" description="Helical" evidence="7">
    <location>
        <begin position="102"/>
        <end position="122"/>
    </location>
</feature>
<evidence type="ECO:0000313" key="10">
    <source>
        <dbReference type="EMBL" id="GLL01505.1"/>
    </source>
</evidence>
<dbReference type="SUPFAM" id="SSF160964">
    <property type="entry name" value="MalF N-terminal region-like"/>
    <property type="match status" value="1"/>
</dbReference>
<dbReference type="PROSITE" id="PS50928">
    <property type="entry name" value="ABC_TM1"/>
    <property type="match status" value="1"/>
</dbReference>
<sequence>MTMRNAAALPTAVPPDRAPAHTVAEPDPPPRRRAKDDRRVAWLFLLPVLVGFAVFYLYPTARGIWYSVTDYSLLNTPSFVGADNYTELAADTKFWDSLKVTVYYVVLNIGSQTLLALVVAALMHRLTRSTVLRATMLLPWLVPNVTVALIWMWLLDANLGFANHLLGLVGIDSLGYLNSPTWAMPSVALINTWAYTGYTALLLYAGMLQIPQHLYESAALDGAGELRMFGRITLPLLRPILALVLVVSLIGSFQIFDTVAVATKGGGPAGATRVIYYFIYEQAFRYFHMGYAAAAAMVLVLILGVLTFVQMRLLRASNSDLN</sequence>
<accession>A0A9W6KJY0</accession>
<evidence type="ECO:0000256" key="5">
    <source>
        <dbReference type="ARBA" id="ARBA00022989"/>
    </source>
</evidence>
<gene>
    <name evidence="10" type="ORF">GCM10017581_032460</name>
</gene>
<dbReference type="PANTHER" id="PTHR30193:SF41">
    <property type="entry name" value="DIACETYLCHITOBIOSE UPTAKE SYSTEM PERMEASE PROTEIN NGCF"/>
    <property type="match status" value="1"/>
</dbReference>
<proteinExistence type="inferred from homology"/>
<comment type="similarity">
    <text evidence="7">Belongs to the binding-protein-dependent transport system permease family.</text>
</comment>
<feature type="transmembrane region" description="Helical" evidence="7">
    <location>
        <begin position="286"/>
        <end position="309"/>
    </location>
</feature>
<comment type="subcellular location">
    <subcellularLocation>
        <location evidence="1 7">Cell membrane</location>
        <topology evidence="1 7">Multi-pass membrane protein</topology>
    </subcellularLocation>
</comment>
<dbReference type="CDD" id="cd06261">
    <property type="entry name" value="TM_PBP2"/>
    <property type="match status" value="1"/>
</dbReference>
<dbReference type="Pfam" id="PF00528">
    <property type="entry name" value="BPD_transp_1"/>
    <property type="match status" value="1"/>
</dbReference>
<dbReference type="PANTHER" id="PTHR30193">
    <property type="entry name" value="ABC TRANSPORTER PERMEASE PROTEIN"/>
    <property type="match status" value="1"/>
</dbReference>
<dbReference type="AlphaFoldDB" id="A0A9W6KJY0"/>
<evidence type="ECO:0000259" key="9">
    <source>
        <dbReference type="PROSITE" id="PS50928"/>
    </source>
</evidence>
<feature type="region of interest" description="Disordered" evidence="8">
    <location>
        <begin position="1"/>
        <end position="34"/>
    </location>
</feature>
<keyword evidence="4 7" id="KW-0812">Transmembrane</keyword>
<dbReference type="SUPFAM" id="SSF161098">
    <property type="entry name" value="MetI-like"/>
    <property type="match status" value="1"/>
</dbReference>
<evidence type="ECO:0000313" key="11">
    <source>
        <dbReference type="Proteomes" id="UP001143480"/>
    </source>
</evidence>
<dbReference type="InterPro" id="IPR000515">
    <property type="entry name" value="MetI-like"/>
</dbReference>
<reference evidence="10" key="2">
    <citation type="submission" date="2023-01" db="EMBL/GenBank/DDBJ databases">
        <authorList>
            <person name="Sun Q."/>
            <person name="Evtushenko L."/>
        </authorList>
    </citation>
    <scope>NUCLEOTIDE SEQUENCE</scope>
    <source>
        <strain evidence="10">VKM Ac-1321</strain>
    </source>
</reference>
<dbReference type="Gene3D" id="1.10.3720.10">
    <property type="entry name" value="MetI-like"/>
    <property type="match status" value="1"/>
</dbReference>
<keyword evidence="11" id="KW-1185">Reference proteome</keyword>
<organism evidence="10 11">
    <name type="scientific">Dactylosporangium matsuzakiense</name>
    <dbReference type="NCBI Taxonomy" id="53360"/>
    <lineage>
        <taxon>Bacteria</taxon>
        <taxon>Bacillati</taxon>
        <taxon>Actinomycetota</taxon>
        <taxon>Actinomycetes</taxon>
        <taxon>Micromonosporales</taxon>
        <taxon>Micromonosporaceae</taxon>
        <taxon>Dactylosporangium</taxon>
    </lineage>
</organism>
<feature type="transmembrane region" description="Helical" evidence="7">
    <location>
        <begin position="182"/>
        <end position="205"/>
    </location>
</feature>
<protein>
    <submittedName>
        <fullName evidence="10">Sugar ABC transporter permease</fullName>
    </submittedName>
</protein>
<feature type="transmembrane region" description="Helical" evidence="7">
    <location>
        <begin position="236"/>
        <end position="256"/>
    </location>
</feature>
<dbReference type="InterPro" id="IPR051393">
    <property type="entry name" value="ABC_transporter_permease"/>
</dbReference>
<dbReference type="InterPro" id="IPR035906">
    <property type="entry name" value="MetI-like_sf"/>
</dbReference>
<evidence type="ECO:0000256" key="7">
    <source>
        <dbReference type="RuleBase" id="RU363032"/>
    </source>
</evidence>
<dbReference type="GO" id="GO:0055085">
    <property type="term" value="P:transmembrane transport"/>
    <property type="evidence" value="ECO:0007669"/>
    <property type="project" value="InterPro"/>
</dbReference>
<name>A0A9W6KJY0_9ACTN</name>
<dbReference type="GO" id="GO:0005886">
    <property type="term" value="C:plasma membrane"/>
    <property type="evidence" value="ECO:0007669"/>
    <property type="project" value="UniProtKB-SubCell"/>
</dbReference>